<accession>A0A9D1WRF1</accession>
<evidence type="ECO:0000313" key="5">
    <source>
        <dbReference type="EMBL" id="HIX65542.1"/>
    </source>
</evidence>
<sequence length="136" mass="15264">GLAPMTGWGGAMRIAVCEQNPAQRDQLCSWIWQVCSLYGLEPELAAYGAPQELLDALRLRRFEIILLSADGPEGFLAVRQLRERDRQAQIIFLTDTNRYMVMGVRLHLADYVVKPLEFQKISRSLKLCGIGVGGWG</sequence>
<comment type="caution">
    <text evidence="3">Lacks conserved residue(s) required for the propagation of feature annotation.</text>
</comment>
<dbReference type="EMBL" id="DXES01000107">
    <property type="protein sequence ID" value="HIX65542.1"/>
    <property type="molecule type" value="Genomic_DNA"/>
</dbReference>
<evidence type="ECO:0000259" key="4">
    <source>
        <dbReference type="PROSITE" id="PS50110"/>
    </source>
</evidence>
<dbReference type="SMART" id="SM00448">
    <property type="entry name" value="REC"/>
    <property type="match status" value="1"/>
</dbReference>
<feature type="domain" description="Response regulatory" evidence="4">
    <location>
        <begin position="13"/>
        <end position="129"/>
    </location>
</feature>
<reference evidence="5" key="2">
    <citation type="submission" date="2021-04" db="EMBL/GenBank/DDBJ databases">
        <authorList>
            <person name="Gilroy R."/>
        </authorList>
    </citation>
    <scope>NUCLEOTIDE SEQUENCE</scope>
    <source>
        <strain evidence="5">CHK188-5543</strain>
    </source>
</reference>
<dbReference type="InterPro" id="IPR011006">
    <property type="entry name" value="CheY-like_superfamily"/>
</dbReference>
<evidence type="ECO:0000256" key="2">
    <source>
        <dbReference type="ARBA" id="ARBA00024867"/>
    </source>
</evidence>
<reference evidence="5" key="1">
    <citation type="journal article" date="2021" name="PeerJ">
        <title>Extensive microbial diversity within the chicken gut microbiome revealed by metagenomics and culture.</title>
        <authorList>
            <person name="Gilroy R."/>
            <person name="Ravi A."/>
            <person name="Getino M."/>
            <person name="Pursley I."/>
            <person name="Horton D.L."/>
            <person name="Alikhan N.F."/>
            <person name="Baker D."/>
            <person name="Gharbi K."/>
            <person name="Hall N."/>
            <person name="Watson M."/>
            <person name="Adriaenssens E.M."/>
            <person name="Foster-Nyarko E."/>
            <person name="Jarju S."/>
            <person name="Secka A."/>
            <person name="Antonio M."/>
            <person name="Oren A."/>
            <person name="Chaudhuri R.R."/>
            <person name="La Ragione R."/>
            <person name="Hildebrand F."/>
            <person name="Pallen M.J."/>
        </authorList>
    </citation>
    <scope>NUCLEOTIDE SEQUENCE</scope>
    <source>
        <strain evidence="5">CHK188-5543</strain>
    </source>
</reference>
<feature type="non-terminal residue" evidence="5">
    <location>
        <position position="1"/>
    </location>
</feature>
<evidence type="ECO:0000313" key="6">
    <source>
        <dbReference type="Proteomes" id="UP000886800"/>
    </source>
</evidence>
<comment type="caution">
    <text evidence="5">The sequence shown here is derived from an EMBL/GenBank/DDBJ whole genome shotgun (WGS) entry which is preliminary data.</text>
</comment>
<name>A0A9D1WRF1_9FIRM</name>
<dbReference type="PROSITE" id="PS50110">
    <property type="entry name" value="RESPONSE_REGULATORY"/>
    <property type="match status" value="1"/>
</dbReference>
<proteinExistence type="predicted"/>
<dbReference type="AlphaFoldDB" id="A0A9D1WRF1"/>
<dbReference type="Gene3D" id="3.40.50.2300">
    <property type="match status" value="1"/>
</dbReference>
<dbReference type="GO" id="GO:0000160">
    <property type="term" value="P:phosphorelay signal transduction system"/>
    <property type="evidence" value="ECO:0007669"/>
    <property type="project" value="InterPro"/>
</dbReference>
<dbReference type="InterPro" id="IPR001789">
    <property type="entry name" value="Sig_transdc_resp-reg_receiver"/>
</dbReference>
<evidence type="ECO:0000256" key="1">
    <source>
        <dbReference type="ARBA" id="ARBA00018672"/>
    </source>
</evidence>
<dbReference type="SUPFAM" id="SSF52172">
    <property type="entry name" value="CheY-like"/>
    <property type="match status" value="1"/>
</dbReference>
<protein>
    <recommendedName>
        <fullName evidence="1">Stage 0 sporulation protein A homolog</fullName>
    </recommendedName>
</protein>
<organism evidence="5 6">
    <name type="scientific">Candidatus Anaerotruncus excrementipullorum</name>
    <dbReference type="NCBI Taxonomy" id="2838465"/>
    <lineage>
        <taxon>Bacteria</taxon>
        <taxon>Bacillati</taxon>
        <taxon>Bacillota</taxon>
        <taxon>Clostridia</taxon>
        <taxon>Eubacteriales</taxon>
        <taxon>Oscillospiraceae</taxon>
        <taxon>Anaerotruncus</taxon>
    </lineage>
</organism>
<evidence type="ECO:0000256" key="3">
    <source>
        <dbReference type="PROSITE-ProRule" id="PRU00169"/>
    </source>
</evidence>
<comment type="function">
    <text evidence="2">May play the central regulatory role in sporulation. It may be an element of the effector pathway responsible for the activation of sporulation genes in response to nutritional stress. Spo0A may act in concert with spo0H (a sigma factor) to control the expression of some genes that are critical to the sporulation process.</text>
</comment>
<dbReference type="Proteomes" id="UP000886800">
    <property type="component" value="Unassembled WGS sequence"/>
</dbReference>
<gene>
    <name evidence="5" type="ORF">H9736_04765</name>
</gene>